<keyword evidence="2" id="KW-1185">Reference proteome</keyword>
<dbReference type="InterPro" id="IPR011032">
    <property type="entry name" value="GroES-like_sf"/>
</dbReference>
<reference evidence="1 2" key="1">
    <citation type="submission" date="2016-07" db="EMBL/GenBank/DDBJ databases">
        <title>Pervasive Adenine N6-methylation of Active Genes in Fungi.</title>
        <authorList>
            <consortium name="DOE Joint Genome Institute"/>
            <person name="Mondo S.J."/>
            <person name="Dannebaum R.O."/>
            <person name="Kuo R.C."/>
            <person name="Labutti K."/>
            <person name="Haridas S."/>
            <person name="Kuo A."/>
            <person name="Salamov A."/>
            <person name="Ahrendt S.R."/>
            <person name="Lipzen A."/>
            <person name="Sullivan W."/>
            <person name="Andreopoulos W.B."/>
            <person name="Clum A."/>
            <person name="Lindquist E."/>
            <person name="Daum C."/>
            <person name="Ramamoorthy G.K."/>
            <person name="Gryganskyi A."/>
            <person name="Culley D."/>
            <person name="Magnuson J.K."/>
            <person name="James T.Y."/>
            <person name="O'Malley M.A."/>
            <person name="Stajich J.E."/>
            <person name="Spatafora J.W."/>
            <person name="Visel A."/>
            <person name="Grigoriev I.V."/>
        </authorList>
    </citation>
    <scope>NUCLEOTIDE SEQUENCE [LARGE SCALE GENOMIC DNA]</scope>
    <source>
        <strain evidence="1 2">CBS 115471</strain>
    </source>
</reference>
<dbReference type="EMBL" id="MCFA01000335">
    <property type="protein sequence ID" value="ORX93588.1"/>
    <property type="molecule type" value="Genomic_DNA"/>
</dbReference>
<dbReference type="PANTHER" id="PTHR44013:SF1">
    <property type="entry name" value="ZINC-TYPE ALCOHOL DEHYDROGENASE-LIKE PROTEIN C16A3.02C"/>
    <property type="match status" value="1"/>
</dbReference>
<dbReference type="Gene3D" id="3.40.50.720">
    <property type="entry name" value="NAD(P)-binding Rossmann-like Domain"/>
    <property type="match status" value="1"/>
</dbReference>
<dbReference type="Gene3D" id="3.90.180.10">
    <property type="entry name" value="Medium-chain alcohol dehydrogenases, catalytic domain"/>
    <property type="match status" value="1"/>
</dbReference>
<evidence type="ECO:0000313" key="1">
    <source>
        <dbReference type="EMBL" id="ORX93588.1"/>
    </source>
</evidence>
<dbReference type="CDD" id="cd08267">
    <property type="entry name" value="MDR1"/>
    <property type="match status" value="1"/>
</dbReference>
<dbReference type="InterPro" id="IPR052733">
    <property type="entry name" value="Chloroplast_QOR"/>
</dbReference>
<organism evidence="1 2">
    <name type="scientific">Clohesyomyces aquaticus</name>
    <dbReference type="NCBI Taxonomy" id="1231657"/>
    <lineage>
        <taxon>Eukaryota</taxon>
        <taxon>Fungi</taxon>
        <taxon>Dikarya</taxon>
        <taxon>Ascomycota</taxon>
        <taxon>Pezizomycotina</taxon>
        <taxon>Dothideomycetes</taxon>
        <taxon>Pleosporomycetidae</taxon>
        <taxon>Pleosporales</taxon>
        <taxon>Lindgomycetaceae</taxon>
        <taxon>Clohesyomyces</taxon>
    </lineage>
</organism>
<protein>
    <recommendedName>
        <fullName evidence="3">Enoyl reductase (ER) domain-containing protein</fullName>
    </recommendedName>
</protein>
<gene>
    <name evidence="1" type="ORF">BCR34DRAFT_580435</name>
</gene>
<comment type="caution">
    <text evidence="1">The sequence shown here is derived from an EMBL/GenBank/DDBJ whole genome shotgun (WGS) entry which is preliminary data.</text>
</comment>
<evidence type="ECO:0000313" key="2">
    <source>
        <dbReference type="Proteomes" id="UP000193144"/>
    </source>
</evidence>
<evidence type="ECO:0008006" key="3">
    <source>
        <dbReference type="Google" id="ProtNLM"/>
    </source>
</evidence>
<dbReference type="SUPFAM" id="SSF51735">
    <property type="entry name" value="NAD(P)-binding Rossmann-fold domains"/>
    <property type="match status" value="1"/>
</dbReference>
<dbReference type="PANTHER" id="PTHR44013">
    <property type="entry name" value="ZINC-TYPE ALCOHOL DEHYDROGENASE-LIKE PROTEIN C16A3.02C"/>
    <property type="match status" value="1"/>
</dbReference>
<dbReference type="AlphaFoldDB" id="A0A1Y1Y6H6"/>
<dbReference type="STRING" id="1231657.A0A1Y1Y6H6"/>
<dbReference type="OrthoDB" id="201656at2759"/>
<dbReference type="Proteomes" id="UP000193144">
    <property type="component" value="Unassembled WGS sequence"/>
</dbReference>
<proteinExistence type="predicted"/>
<sequence length="242" mass="25427">MDYCGRVVGVGENVKNLKEGDLVSGSKFVKGNRIGQGSLAQFMYIEAGQVAVVPEGLGTGIGKEGGVDALAALGCAAVTACQCIVPNMKEGDKLFINGGSGGTGTWGIQIAKALECYVTTNCSTGNVELVKSVGADDVLDYKSVNVAKELEGKGQVFSLVVDNVGVPGTLYRESHKFLVPNGKFVQVGAGISLGAMGQLVQNSLRPGFLGGGKRMFEFLVTQPKKEDLEQLGRWMQEGRFGR</sequence>
<dbReference type="SUPFAM" id="SSF50129">
    <property type="entry name" value="GroES-like"/>
    <property type="match status" value="1"/>
</dbReference>
<dbReference type="Pfam" id="PF13602">
    <property type="entry name" value="ADH_zinc_N_2"/>
    <property type="match status" value="1"/>
</dbReference>
<dbReference type="InterPro" id="IPR036291">
    <property type="entry name" value="NAD(P)-bd_dom_sf"/>
</dbReference>
<accession>A0A1Y1Y6H6</accession>
<name>A0A1Y1Y6H6_9PLEO</name>